<proteinExistence type="predicted"/>
<keyword evidence="3" id="KW-1185">Reference proteome</keyword>
<name>A0ABP7LZT6_9GAMM</name>
<evidence type="ECO:0000313" key="2">
    <source>
        <dbReference type="EMBL" id="GAA3911732.1"/>
    </source>
</evidence>
<dbReference type="NCBIfam" id="TIGR01551">
    <property type="entry name" value="major_capsid_P2"/>
    <property type="match status" value="1"/>
</dbReference>
<dbReference type="EMBL" id="BAABDG010000010">
    <property type="protein sequence ID" value="GAA3911732.1"/>
    <property type="molecule type" value="Genomic_DNA"/>
</dbReference>
<evidence type="ECO:0000313" key="3">
    <source>
        <dbReference type="Proteomes" id="UP001499994"/>
    </source>
</evidence>
<dbReference type="InterPro" id="IPR006441">
    <property type="entry name" value="Phage_P2_GpN"/>
</dbReference>
<protein>
    <submittedName>
        <fullName evidence="2">Phage major capsid protein, P2 family</fullName>
    </submittedName>
</protein>
<comment type="caution">
    <text evidence="2">The sequence shown here is derived from an EMBL/GenBank/DDBJ whole genome shotgun (WGS) entry which is preliminary data.</text>
</comment>
<evidence type="ECO:0000256" key="1">
    <source>
        <dbReference type="SAM" id="MobiDB-lite"/>
    </source>
</evidence>
<dbReference type="RefSeq" id="WP_346082735.1">
    <property type="nucleotide sequence ID" value="NZ_BAABDG010000010.1"/>
</dbReference>
<reference evidence="3" key="1">
    <citation type="journal article" date="2019" name="Int. J. Syst. Evol. Microbiol.">
        <title>The Global Catalogue of Microorganisms (GCM) 10K type strain sequencing project: providing services to taxonomists for standard genome sequencing and annotation.</title>
        <authorList>
            <consortium name="The Broad Institute Genomics Platform"/>
            <consortium name="The Broad Institute Genome Sequencing Center for Infectious Disease"/>
            <person name="Wu L."/>
            <person name="Ma J."/>
        </authorList>
    </citation>
    <scope>NUCLEOTIDE SEQUENCE [LARGE SCALE GENOMIC DNA]</scope>
    <source>
        <strain evidence="3">JCM 17201</strain>
    </source>
</reference>
<feature type="region of interest" description="Disordered" evidence="1">
    <location>
        <begin position="70"/>
        <end position="97"/>
    </location>
</feature>
<dbReference type="Pfam" id="PF05125">
    <property type="entry name" value="Phage_cap_P2"/>
    <property type="match status" value="1"/>
</dbReference>
<gene>
    <name evidence="2" type="ORF">GCM10022405_41130</name>
</gene>
<sequence length="352" mass="39596">MKNETRRLLNEYYNRQASLNSVDAVGIRAGEQFSVEPSVQQKLEDKMQQDDSFLGKINIVGVDEQEGEKLGLGISGPVSSTNSSTDKRRQPRSVHTLDDNKYRCEQTNSDTAIAYTQLDMWAKFPDFQARISNMIAKRKRLDRIMIGFNGTSRADPSDFNNNPLLQDVNIGWLEKYRKYAEKRVLSGITITSRDDTGAIIEKGDYGNLDSVIQDVRTTLLDPWYIDDPDLVVVVGRQMINSREFPLINTVSPANPNSEALAAQLLVRQGMIGGVPYTIVPFVPDGTLFLTTLSNLSIYWQLVSARRQYRDEPHYNRIATYSSVNDAYVIEDYGLGCLVEGITWAGSEKSEAE</sequence>
<organism evidence="2 3">
    <name type="scientific">Gibbsiella dentisursi</name>
    <dbReference type="NCBI Taxonomy" id="796890"/>
    <lineage>
        <taxon>Bacteria</taxon>
        <taxon>Pseudomonadati</taxon>
        <taxon>Pseudomonadota</taxon>
        <taxon>Gammaproteobacteria</taxon>
        <taxon>Enterobacterales</taxon>
        <taxon>Yersiniaceae</taxon>
        <taxon>Gibbsiella</taxon>
    </lineage>
</organism>
<accession>A0ABP7LZT6</accession>
<dbReference type="Proteomes" id="UP001499994">
    <property type="component" value="Unassembled WGS sequence"/>
</dbReference>